<sequence length="81" mass="9317">MACLSISVNLLRLIFFYLIPFSFKAKSLKLLVSREESDYAARKATWRRSDGVSIPLSRFSLIVELLGPSRVHAHEFLFWNG</sequence>
<reference evidence="1 2" key="1">
    <citation type="journal article" date="2022" name="G3 (Bethesda)">
        <title>Whole-genome sequence and methylome profiling of the almond [Prunus dulcis (Mill.) D.A. Webb] cultivar 'Nonpareil'.</title>
        <authorList>
            <person name="D'Amico-Willman K.M."/>
            <person name="Ouma W.Z."/>
            <person name="Meulia T."/>
            <person name="Sideli G.M."/>
            <person name="Gradziel T.M."/>
            <person name="Fresnedo-Ramirez J."/>
        </authorList>
    </citation>
    <scope>NUCLEOTIDE SEQUENCE [LARGE SCALE GENOMIC DNA]</scope>
    <source>
        <strain evidence="1">Clone GOH B32 T37-40</strain>
    </source>
</reference>
<dbReference type="Proteomes" id="UP001054821">
    <property type="component" value="Chromosome 7"/>
</dbReference>
<evidence type="ECO:0000313" key="2">
    <source>
        <dbReference type="Proteomes" id="UP001054821"/>
    </source>
</evidence>
<name>A0AAD4V8X4_PRUDU</name>
<comment type="caution">
    <text evidence="1">The sequence shown here is derived from an EMBL/GenBank/DDBJ whole genome shotgun (WGS) entry which is preliminary data.</text>
</comment>
<proteinExistence type="predicted"/>
<protein>
    <submittedName>
        <fullName evidence="1">Uncharacterized protein</fullName>
    </submittedName>
</protein>
<keyword evidence="2" id="KW-1185">Reference proteome</keyword>
<gene>
    <name evidence="1" type="ORF">L3X38_040407</name>
</gene>
<organism evidence="1 2">
    <name type="scientific">Prunus dulcis</name>
    <name type="common">Almond</name>
    <name type="synonym">Amygdalus dulcis</name>
    <dbReference type="NCBI Taxonomy" id="3755"/>
    <lineage>
        <taxon>Eukaryota</taxon>
        <taxon>Viridiplantae</taxon>
        <taxon>Streptophyta</taxon>
        <taxon>Embryophyta</taxon>
        <taxon>Tracheophyta</taxon>
        <taxon>Spermatophyta</taxon>
        <taxon>Magnoliopsida</taxon>
        <taxon>eudicotyledons</taxon>
        <taxon>Gunneridae</taxon>
        <taxon>Pentapetalae</taxon>
        <taxon>rosids</taxon>
        <taxon>fabids</taxon>
        <taxon>Rosales</taxon>
        <taxon>Rosaceae</taxon>
        <taxon>Amygdaloideae</taxon>
        <taxon>Amygdaleae</taxon>
        <taxon>Prunus</taxon>
    </lineage>
</organism>
<evidence type="ECO:0000313" key="1">
    <source>
        <dbReference type="EMBL" id="KAI5320699.1"/>
    </source>
</evidence>
<dbReference type="AlphaFoldDB" id="A0AAD4V8X4"/>
<accession>A0AAD4V8X4</accession>
<dbReference type="EMBL" id="JAJFAZ020000007">
    <property type="protein sequence ID" value="KAI5320699.1"/>
    <property type="molecule type" value="Genomic_DNA"/>
</dbReference>